<keyword evidence="11" id="KW-1185">Reference proteome</keyword>
<evidence type="ECO:0000313" key="10">
    <source>
        <dbReference type="EnsemblMetazoa" id="Aqu2.1.33092_001"/>
    </source>
</evidence>
<evidence type="ECO:0000256" key="5">
    <source>
        <dbReference type="ARBA" id="ARBA00022927"/>
    </source>
</evidence>
<evidence type="ECO:0000256" key="3">
    <source>
        <dbReference type="ARBA" id="ARBA00022448"/>
    </source>
</evidence>
<evidence type="ECO:0000256" key="7">
    <source>
        <dbReference type="ARBA" id="ARBA00023136"/>
    </source>
</evidence>
<evidence type="ECO:0000313" key="11">
    <source>
        <dbReference type="Proteomes" id="UP000007879"/>
    </source>
</evidence>
<dbReference type="EnsemblMetazoa" id="Aqu2.1.33092_001">
    <property type="protein sequence ID" value="Aqu2.1.33092_001"/>
    <property type="gene ID" value="Aqu2.1.33092"/>
</dbReference>
<sequence length="190" mass="20183">MSVGSKLKNFFSGGDEEEETIPEPEEDDTRGFLTDSVDSVKSKVTGIKLSWQQRIIGFIICAVIAAIFIVVGCAIAGASPPAFAVLFSIGTITAVVSTFFLMGPITQLKKLTNVKENTTEVIIKIVAIVTFILAVILAIVCAAVKQPILAILLAVIQVIALIVYAITLIPFAMSFIIRGCKSIFSTVSSG</sequence>
<protein>
    <recommendedName>
        <fullName evidence="9">Vesicle transport protein</fullName>
    </recommendedName>
</protein>
<evidence type="ECO:0000256" key="4">
    <source>
        <dbReference type="ARBA" id="ARBA00022692"/>
    </source>
</evidence>
<dbReference type="PANTHER" id="PTHR23137">
    <property type="entry name" value="VESICLE TRANSPORT PROTEIN-RELATED"/>
    <property type="match status" value="1"/>
</dbReference>
<dbReference type="InterPro" id="IPR011691">
    <property type="entry name" value="Vesicle_transpt_SFT2"/>
</dbReference>
<feature type="transmembrane region" description="Helical" evidence="9">
    <location>
        <begin position="55"/>
        <end position="77"/>
    </location>
</feature>
<evidence type="ECO:0000256" key="9">
    <source>
        <dbReference type="RuleBase" id="RU363111"/>
    </source>
</evidence>
<dbReference type="GO" id="GO:0005737">
    <property type="term" value="C:cytoplasm"/>
    <property type="evidence" value="ECO:0007669"/>
    <property type="project" value="UniProtKB-ARBA"/>
</dbReference>
<reference evidence="11" key="1">
    <citation type="journal article" date="2010" name="Nature">
        <title>The Amphimedon queenslandica genome and the evolution of animal complexity.</title>
        <authorList>
            <person name="Srivastava M."/>
            <person name="Simakov O."/>
            <person name="Chapman J."/>
            <person name="Fahey B."/>
            <person name="Gauthier M.E."/>
            <person name="Mitros T."/>
            <person name="Richards G.S."/>
            <person name="Conaco C."/>
            <person name="Dacre M."/>
            <person name="Hellsten U."/>
            <person name="Larroux C."/>
            <person name="Putnam N.H."/>
            <person name="Stanke M."/>
            <person name="Adamska M."/>
            <person name="Darling A."/>
            <person name="Degnan S.M."/>
            <person name="Oakley T.H."/>
            <person name="Plachetzki D.C."/>
            <person name="Zhai Y."/>
            <person name="Adamski M."/>
            <person name="Calcino A."/>
            <person name="Cummins S.F."/>
            <person name="Goodstein D.M."/>
            <person name="Harris C."/>
            <person name="Jackson D.J."/>
            <person name="Leys S.P."/>
            <person name="Shu S."/>
            <person name="Woodcroft B.J."/>
            <person name="Vervoort M."/>
            <person name="Kosik K.S."/>
            <person name="Manning G."/>
            <person name="Degnan B.M."/>
            <person name="Rokhsar D.S."/>
        </authorList>
    </citation>
    <scope>NUCLEOTIDE SEQUENCE [LARGE SCALE GENOMIC DNA]</scope>
</reference>
<evidence type="ECO:0000256" key="6">
    <source>
        <dbReference type="ARBA" id="ARBA00022989"/>
    </source>
</evidence>
<evidence type="ECO:0000256" key="2">
    <source>
        <dbReference type="ARBA" id="ARBA00004141"/>
    </source>
</evidence>
<dbReference type="EnsemblMetazoa" id="XM_019995886.1">
    <property type="protein sequence ID" value="XP_019851445.1"/>
    <property type="gene ID" value="LOC109581619"/>
</dbReference>
<dbReference type="Proteomes" id="UP000007879">
    <property type="component" value="Unassembled WGS sequence"/>
</dbReference>
<dbReference type="InterPro" id="IPR007305">
    <property type="entry name" value="Vesicle_transpt_Got1/SFT2"/>
</dbReference>
<dbReference type="GO" id="GO:0015031">
    <property type="term" value="P:protein transport"/>
    <property type="evidence" value="ECO:0007669"/>
    <property type="project" value="UniProtKB-KW"/>
</dbReference>
<comment type="subcellular location">
    <subcellularLocation>
        <location evidence="2 9">Membrane</location>
        <topology evidence="2 9">Multi-pass membrane protein</topology>
    </subcellularLocation>
</comment>
<organism evidence="10">
    <name type="scientific">Amphimedon queenslandica</name>
    <name type="common">Sponge</name>
    <dbReference type="NCBI Taxonomy" id="400682"/>
    <lineage>
        <taxon>Eukaryota</taxon>
        <taxon>Metazoa</taxon>
        <taxon>Porifera</taxon>
        <taxon>Demospongiae</taxon>
        <taxon>Heteroscleromorpha</taxon>
        <taxon>Haplosclerida</taxon>
        <taxon>Niphatidae</taxon>
        <taxon>Amphimedon</taxon>
    </lineage>
</organism>
<dbReference type="Pfam" id="PF04178">
    <property type="entry name" value="Got1"/>
    <property type="match status" value="1"/>
</dbReference>
<name>A0A1X7V0H6_AMPQE</name>
<feature type="transmembrane region" description="Helical" evidence="9">
    <location>
        <begin position="83"/>
        <end position="101"/>
    </location>
</feature>
<keyword evidence="3 9" id="KW-0813">Transport</keyword>
<dbReference type="InParanoid" id="A0A1X7V0H6"/>
<comment type="similarity">
    <text evidence="8 9">Belongs to the SFT2 family.</text>
</comment>
<keyword evidence="6 9" id="KW-1133">Transmembrane helix</keyword>
<feature type="transmembrane region" description="Helical" evidence="9">
    <location>
        <begin position="121"/>
        <end position="145"/>
    </location>
</feature>
<gene>
    <name evidence="10" type="primary">109581619</name>
</gene>
<dbReference type="AlphaFoldDB" id="A0A1X7V0H6"/>
<feature type="transmembrane region" description="Helical" evidence="9">
    <location>
        <begin position="151"/>
        <end position="177"/>
    </location>
</feature>
<dbReference type="KEGG" id="aqu:109581619"/>
<dbReference type="STRING" id="400682.A0A1X7V0H6"/>
<keyword evidence="4 9" id="KW-0812">Transmembrane</keyword>
<keyword evidence="7 9" id="KW-0472">Membrane</keyword>
<proteinExistence type="inferred from homology"/>
<dbReference type="GO" id="GO:0012505">
    <property type="term" value="C:endomembrane system"/>
    <property type="evidence" value="ECO:0007669"/>
    <property type="project" value="UniProtKB-ARBA"/>
</dbReference>
<dbReference type="OrthoDB" id="73614at2759"/>
<evidence type="ECO:0000256" key="8">
    <source>
        <dbReference type="ARBA" id="ARBA00025800"/>
    </source>
</evidence>
<comment type="function">
    <text evidence="1 9">May be involved in fusion of retrograde transport vesicles derived from an endocytic compartment with the Golgi complex.</text>
</comment>
<keyword evidence="5 9" id="KW-0653">Protein transport</keyword>
<reference evidence="10" key="2">
    <citation type="submission" date="2017-05" db="UniProtKB">
        <authorList>
            <consortium name="EnsemblMetazoa"/>
        </authorList>
    </citation>
    <scope>IDENTIFICATION</scope>
</reference>
<dbReference type="GO" id="GO:0016020">
    <property type="term" value="C:membrane"/>
    <property type="evidence" value="ECO:0007669"/>
    <property type="project" value="UniProtKB-SubCell"/>
</dbReference>
<evidence type="ECO:0000256" key="1">
    <source>
        <dbReference type="ARBA" id="ARBA00003566"/>
    </source>
</evidence>
<accession>A0A1X7V0H6</accession>
<dbReference type="GO" id="GO:0016192">
    <property type="term" value="P:vesicle-mediated transport"/>
    <property type="evidence" value="ECO:0007669"/>
    <property type="project" value="InterPro"/>
</dbReference>